<gene>
    <name evidence="4" type="primary">LOC101161718</name>
</gene>
<evidence type="ECO:0000313" key="4">
    <source>
        <dbReference type="Ensembl" id="ENSORLP00000000624.2"/>
    </source>
</evidence>
<accession>H2L4D3</accession>
<feature type="chain" id="PRO_5017215358" description="NXPE C-terminal domain-containing protein" evidence="2">
    <location>
        <begin position="22"/>
        <end position="588"/>
    </location>
</feature>
<protein>
    <recommendedName>
        <fullName evidence="3">NXPE C-terminal domain-containing protein</fullName>
    </recommendedName>
</protein>
<dbReference type="PANTHER" id="PTHR16165:SF9">
    <property type="entry name" value="NXPE FAMILY MEMBER 3"/>
    <property type="match status" value="1"/>
</dbReference>
<dbReference type="Ensembl" id="ENSORLT00000000624.2">
    <property type="protein sequence ID" value="ENSORLP00000000624.2"/>
    <property type="gene ID" value="ENSORLG00000009808.2"/>
</dbReference>
<dbReference type="Pfam" id="PF06312">
    <property type="entry name" value="Neurexophilin"/>
    <property type="match status" value="1"/>
</dbReference>
<dbReference type="GeneTree" id="ENSGT00950000182866"/>
<keyword evidence="2" id="KW-0732">Signal</keyword>
<reference evidence="4 5" key="1">
    <citation type="journal article" date="2007" name="Nature">
        <title>The medaka draft genome and insights into vertebrate genome evolution.</title>
        <authorList>
            <person name="Kasahara M."/>
            <person name="Naruse K."/>
            <person name="Sasaki S."/>
            <person name="Nakatani Y."/>
            <person name="Qu W."/>
            <person name="Ahsan B."/>
            <person name="Yamada T."/>
            <person name="Nagayasu Y."/>
            <person name="Doi K."/>
            <person name="Kasai Y."/>
            <person name="Jindo T."/>
            <person name="Kobayashi D."/>
            <person name="Shimada A."/>
            <person name="Toyoda A."/>
            <person name="Kuroki Y."/>
            <person name="Fujiyama A."/>
            <person name="Sasaki T."/>
            <person name="Shimizu A."/>
            <person name="Asakawa S."/>
            <person name="Shimizu N."/>
            <person name="Hashimoto S."/>
            <person name="Yang J."/>
            <person name="Lee Y."/>
            <person name="Matsushima K."/>
            <person name="Sugano S."/>
            <person name="Sakaizumi M."/>
            <person name="Narita T."/>
            <person name="Ohishi K."/>
            <person name="Haga S."/>
            <person name="Ohta F."/>
            <person name="Nomoto H."/>
            <person name="Nogata K."/>
            <person name="Morishita T."/>
            <person name="Endo T."/>
            <person name="Shin-I T."/>
            <person name="Takeda H."/>
            <person name="Morishita S."/>
            <person name="Kohara Y."/>
        </authorList>
    </citation>
    <scope>NUCLEOTIDE SEQUENCE [LARGE SCALE GENOMIC DNA]</scope>
    <source>
        <strain evidence="4 5">Hd-rR</strain>
    </source>
</reference>
<dbReference type="PANTHER" id="PTHR16165">
    <property type="entry name" value="NXPE FAMILY MEMBER"/>
    <property type="match status" value="1"/>
</dbReference>
<dbReference type="eggNOG" id="ENOG502QUD6">
    <property type="taxonomic scope" value="Eukaryota"/>
</dbReference>
<dbReference type="InterPro" id="IPR014756">
    <property type="entry name" value="Ig_E-set"/>
</dbReference>
<feature type="signal peptide" evidence="2">
    <location>
        <begin position="1"/>
        <end position="21"/>
    </location>
</feature>
<evidence type="ECO:0000256" key="2">
    <source>
        <dbReference type="SAM" id="SignalP"/>
    </source>
</evidence>
<dbReference type="InterPro" id="IPR026845">
    <property type="entry name" value="NXPH/NXPE"/>
</dbReference>
<evidence type="ECO:0000313" key="5">
    <source>
        <dbReference type="Proteomes" id="UP000001038"/>
    </source>
</evidence>
<comment type="similarity">
    <text evidence="1">Belongs to the NXPE family.</text>
</comment>
<dbReference type="InParanoid" id="H2L4D3"/>
<dbReference type="Bgee" id="ENSORLG00000009808">
    <property type="expression patterns" value="Expressed in intestine and 2 other cell types or tissues"/>
</dbReference>
<proteinExistence type="inferred from homology"/>
<dbReference type="GO" id="GO:0007399">
    <property type="term" value="P:nervous system development"/>
    <property type="evidence" value="ECO:0007669"/>
    <property type="project" value="UniProtKB-ARBA"/>
</dbReference>
<feature type="domain" description="NXPE C-terminal" evidence="3">
    <location>
        <begin position="317"/>
        <end position="531"/>
    </location>
</feature>
<evidence type="ECO:0000256" key="1">
    <source>
        <dbReference type="ARBA" id="ARBA00005431"/>
    </source>
</evidence>
<reference evidence="4" key="3">
    <citation type="submission" date="2025-09" db="UniProtKB">
        <authorList>
            <consortium name="Ensembl"/>
        </authorList>
    </citation>
    <scope>IDENTIFICATION</scope>
    <source>
        <strain evidence="4">Hd-rR</strain>
    </source>
</reference>
<name>H2L4D3_ORYLA</name>
<organism evidence="4 5">
    <name type="scientific">Oryzias latipes</name>
    <name type="common">Japanese rice fish</name>
    <name type="synonym">Japanese killifish</name>
    <dbReference type="NCBI Taxonomy" id="8090"/>
    <lineage>
        <taxon>Eukaryota</taxon>
        <taxon>Metazoa</taxon>
        <taxon>Chordata</taxon>
        <taxon>Craniata</taxon>
        <taxon>Vertebrata</taxon>
        <taxon>Euteleostomi</taxon>
        <taxon>Actinopterygii</taxon>
        <taxon>Neopterygii</taxon>
        <taxon>Teleostei</taxon>
        <taxon>Neoteleostei</taxon>
        <taxon>Acanthomorphata</taxon>
        <taxon>Ovalentaria</taxon>
        <taxon>Atherinomorphae</taxon>
        <taxon>Beloniformes</taxon>
        <taxon>Adrianichthyidae</taxon>
        <taxon>Oryziinae</taxon>
        <taxon>Oryzias</taxon>
    </lineage>
</organism>
<dbReference type="Pfam" id="PF24536">
    <property type="entry name" value="NXPE4_C"/>
    <property type="match status" value="1"/>
</dbReference>
<dbReference type="InterPro" id="IPR057106">
    <property type="entry name" value="NXPE4_C"/>
</dbReference>
<dbReference type="Proteomes" id="UP000001038">
    <property type="component" value="Chromosome 23"/>
</dbReference>
<evidence type="ECO:0000259" key="3">
    <source>
        <dbReference type="Pfam" id="PF24536"/>
    </source>
</evidence>
<dbReference type="SUPFAM" id="SSF81296">
    <property type="entry name" value="E set domains"/>
    <property type="match status" value="1"/>
</dbReference>
<keyword evidence="5" id="KW-1185">Reference proteome</keyword>
<sequence>NIRQALFASVFCHVFCVHTQALTMSRANMQFHSLTLDGVKSSLPTHQQPSKEAVELDFLKNVTAWPSTPPLPLNFSWNDTSDPRHSTFTVLPKRAGGQWHVGDELGVLIKMYNFHGKPKKYGGDFLLARLHSPSLLAGVAGKVVDHLNGSYSALFPLLWEGNVQVQVILVHSSEAVTVLQQLNRMQPHRIYFQSLFRSGSLTETTTCNVYINATQQQLCNYTDLHTGEQWFCYKPKKLSCDARVTHATGGFRKNIKPQEEMLFQSGINMKVSIPPSTHPNISVHPREGKTCPSLYQTRGIGDIVRTEPSGYYYHGAWRPLDGTKVHQFNSSTAVSQCLRGKGLHLFGDSTIRQWFEYFLASFPDLKKFDLHSSKQGGPLLALDYPNNILVTYRCHGPPIRFANIPVTQLRYVANELDHIDGGPNTVVVIGVWSHFSTFPVDFYIRRLQNIRKAVVRLLSRAPRTLVVIRTANPKALTVYETLTNSDWYSIQGDKLLRAVFKGLNVHLVDAWDMVLAHQLPHNLHPQLPIIRVLHVPSTNRPNQGKSLKQARIEELGCDVEELLHFRTEYLLRCSRTKAGLEIQHKALR</sequence>
<reference evidence="4" key="2">
    <citation type="submission" date="2025-08" db="UniProtKB">
        <authorList>
            <consortium name="Ensembl"/>
        </authorList>
    </citation>
    <scope>IDENTIFICATION</scope>
    <source>
        <strain evidence="4">Hd-rR</strain>
    </source>
</reference>
<dbReference type="AlphaFoldDB" id="H2L4D3"/>
<dbReference type="HOGENOM" id="CLU_031119_2_0_1"/>